<comment type="caution">
    <text evidence="3">The sequence shown here is derived from an EMBL/GenBank/DDBJ whole genome shotgun (WGS) entry which is preliminary data.</text>
</comment>
<keyword evidence="4" id="KW-1185">Reference proteome</keyword>
<evidence type="ECO:0000256" key="1">
    <source>
        <dbReference type="SAM" id="Phobius"/>
    </source>
</evidence>
<gene>
    <name evidence="3" type="ORF">QO034_17245</name>
</gene>
<sequence>MMNMKKFAMVAATAAFSVAAFGANALTFKLTDNINGGGTITQSDGDNNGIESFIGAFGGFNVTLVLATETSVGDPGPNAKDRLNASLSAAFLTEAAGNITLEVSHVFDNTVTQPGQMAASLTQTLNTLEGLGHVTSYAAIGAGAQEFDKDILLSDLTSLNESTSKNTGGNVNATIYSITHVINLQTTSPSQIDGNARYIAPVPVPAAGILLLTALGGLGIARRRRKAA</sequence>
<dbReference type="RefSeq" id="WP_284486767.1">
    <property type="nucleotide sequence ID" value="NZ_JASNJE010000025.1"/>
</dbReference>
<evidence type="ECO:0000313" key="4">
    <source>
        <dbReference type="Proteomes" id="UP001227126"/>
    </source>
</evidence>
<feature type="signal peptide" evidence="2">
    <location>
        <begin position="1"/>
        <end position="25"/>
    </location>
</feature>
<dbReference type="Proteomes" id="UP001227126">
    <property type="component" value="Unassembled WGS sequence"/>
</dbReference>
<dbReference type="InterPro" id="IPR022472">
    <property type="entry name" value="VPLPA-CTERM"/>
</dbReference>
<proteinExistence type="predicted"/>
<dbReference type="InterPro" id="IPR013424">
    <property type="entry name" value="Ice-binding_C"/>
</dbReference>
<feature type="transmembrane region" description="Helical" evidence="1">
    <location>
        <begin position="198"/>
        <end position="221"/>
    </location>
</feature>
<feature type="chain" id="PRO_5046627034" evidence="2">
    <location>
        <begin position="26"/>
        <end position="228"/>
    </location>
</feature>
<organism evidence="3 4">
    <name type="scientific">Sedimentitalea xiamensis</name>
    <dbReference type="NCBI Taxonomy" id="3050037"/>
    <lineage>
        <taxon>Bacteria</taxon>
        <taxon>Pseudomonadati</taxon>
        <taxon>Pseudomonadota</taxon>
        <taxon>Alphaproteobacteria</taxon>
        <taxon>Rhodobacterales</taxon>
        <taxon>Paracoccaceae</taxon>
        <taxon>Sedimentitalea</taxon>
    </lineage>
</organism>
<keyword evidence="2" id="KW-0732">Signal</keyword>
<evidence type="ECO:0000256" key="2">
    <source>
        <dbReference type="SAM" id="SignalP"/>
    </source>
</evidence>
<dbReference type="NCBIfam" id="TIGR02595">
    <property type="entry name" value="PEP_CTERM"/>
    <property type="match status" value="1"/>
</dbReference>
<keyword evidence="1" id="KW-0812">Transmembrane</keyword>
<evidence type="ECO:0000313" key="3">
    <source>
        <dbReference type="EMBL" id="MDK3074836.1"/>
    </source>
</evidence>
<dbReference type="EMBL" id="JASNJE010000025">
    <property type="protein sequence ID" value="MDK3074836.1"/>
    <property type="molecule type" value="Genomic_DNA"/>
</dbReference>
<accession>A0ABT7FI78</accession>
<dbReference type="NCBIfam" id="TIGR03370">
    <property type="entry name" value="VPLPA-CTERM"/>
    <property type="match status" value="1"/>
</dbReference>
<reference evidence="3 4" key="1">
    <citation type="submission" date="2023-05" db="EMBL/GenBank/DDBJ databases">
        <title>Sedimentitalea sp. nov. JM2-8.</title>
        <authorList>
            <person name="Huang J."/>
        </authorList>
    </citation>
    <scope>NUCLEOTIDE SEQUENCE [LARGE SCALE GENOMIC DNA]</scope>
    <source>
        <strain evidence="3 4">JM2-8</strain>
    </source>
</reference>
<keyword evidence="1" id="KW-0472">Membrane</keyword>
<name>A0ABT7FI78_9RHOB</name>
<keyword evidence="1" id="KW-1133">Transmembrane helix</keyword>
<protein>
    <submittedName>
        <fullName evidence="3">VPLPA-CTERM sorting domain-containing protein</fullName>
    </submittedName>
</protein>